<evidence type="ECO:0000256" key="1">
    <source>
        <dbReference type="SAM" id="Phobius"/>
    </source>
</evidence>
<keyword evidence="1" id="KW-0472">Membrane</keyword>
<keyword evidence="1" id="KW-0812">Transmembrane</keyword>
<feature type="transmembrane region" description="Helical" evidence="1">
    <location>
        <begin position="12"/>
        <end position="32"/>
    </location>
</feature>
<dbReference type="EMBL" id="BAAAQR010000001">
    <property type="protein sequence ID" value="GAA2135616.1"/>
    <property type="molecule type" value="Genomic_DNA"/>
</dbReference>
<feature type="transmembrane region" description="Helical" evidence="1">
    <location>
        <begin position="139"/>
        <end position="159"/>
    </location>
</feature>
<proteinExistence type="predicted"/>
<evidence type="ECO:0000313" key="2">
    <source>
        <dbReference type="EMBL" id="GAA2135616.1"/>
    </source>
</evidence>
<feature type="transmembrane region" description="Helical" evidence="1">
    <location>
        <begin position="171"/>
        <end position="191"/>
    </location>
</feature>
<dbReference type="Proteomes" id="UP001501771">
    <property type="component" value="Unassembled WGS sequence"/>
</dbReference>
<name>A0ABN2Z280_9ACTN</name>
<evidence type="ECO:0000313" key="3">
    <source>
        <dbReference type="Proteomes" id="UP001501771"/>
    </source>
</evidence>
<comment type="caution">
    <text evidence="2">The sequence shown here is derived from an EMBL/GenBank/DDBJ whole genome shotgun (WGS) entry which is preliminary data.</text>
</comment>
<sequence length="201" mass="20863">MTSAKDTWTGSLFVVGSTCFLVGPFPGFAELVGARADAAVFFVGSLFFTSAATLQWLPARPPGGTDWWSSAWQLVGTLFFNVTTFRALDTAVGAADYNQVVWRPDAFGSVCFLVSGALAYVGVGGSWRRLPPRTADGRMASVNLAGCVAFGVSAAAAYVVPSTAEALDAGVANATTALGALAFLIGALLLIRQSRRPAASR</sequence>
<organism evidence="2 3">
    <name type="scientific">Nocardioides koreensis</name>
    <dbReference type="NCBI Taxonomy" id="433651"/>
    <lineage>
        <taxon>Bacteria</taxon>
        <taxon>Bacillati</taxon>
        <taxon>Actinomycetota</taxon>
        <taxon>Actinomycetes</taxon>
        <taxon>Propionibacteriales</taxon>
        <taxon>Nocardioidaceae</taxon>
        <taxon>Nocardioides</taxon>
    </lineage>
</organism>
<reference evidence="2 3" key="1">
    <citation type="journal article" date="2019" name="Int. J. Syst. Evol. Microbiol.">
        <title>The Global Catalogue of Microorganisms (GCM) 10K type strain sequencing project: providing services to taxonomists for standard genome sequencing and annotation.</title>
        <authorList>
            <consortium name="The Broad Institute Genomics Platform"/>
            <consortium name="The Broad Institute Genome Sequencing Center for Infectious Disease"/>
            <person name="Wu L."/>
            <person name="Ma J."/>
        </authorList>
    </citation>
    <scope>NUCLEOTIDE SEQUENCE [LARGE SCALE GENOMIC DNA]</scope>
    <source>
        <strain evidence="2 3">JCM 16022</strain>
    </source>
</reference>
<dbReference type="RefSeq" id="WP_344145949.1">
    <property type="nucleotide sequence ID" value="NZ_BAAAQR010000001.1"/>
</dbReference>
<gene>
    <name evidence="2" type="ORF">GCM10009844_01060</name>
</gene>
<protein>
    <recommendedName>
        <fullName evidence="4">YrhK domain-containing protein</fullName>
    </recommendedName>
</protein>
<feature type="transmembrane region" description="Helical" evidence="1">
    <location>
        <begin position="106"/>
        <end position="127"/>
    </location>
</feature>
<keyword evidence="1" id="KW-1133">Transmembrane helix</keyword>
<evidence type="ECO:0008006" key="4">
    <source>
        <dbReference type="Google" id="ProtNLM"/>
    </source>
</evidence>
<accession>A0ABN2Z280</accession>
<feature type="transmembrane region" description="Helical" evidence="1">
    <location>
        <begin position="39"/>
        <end position="57"/>
    </location>
</feature>
<keyword evidence="3" id="KW-1185">Reference proteome</keyword>